<keyword evidence="5" id="KW-0175">Coiled coil</keyword>
<dbReference type="InterPro" id="IPR006677">
    <property type="entry name" value="tRNA_intron_Endonuc_cat-like"/>
</dbReference>
<keyword evidence="8" id="KW-0255">Endonuclease</keyword>
<name>A0ABR3GUC2_9PEZI</name>
<evidence type="ECO:0000256" key="5">
    <source>
        <dbReference type="SAM" id="Coils"/>
    </source>
</evidence>
<evidence type="ECO:0000256" key="4">
    <source>
        <dbReference type="PIRNR" id="PIRNR011789"/>
    </source>
</evidence>
<dbReference type="EMBL" id="JBBBZM010000010">
    <property type="protein sequence ID" value="KAL0639517.1"/>
    <property type="molecule type" value="Genomic_DNA"/>
</dbReference>
<evidence type="ECO:0000256" key="6">
    <source>
        <dbReference type="SAM" id="MobiDB-lite"/>
    </source>
</evidence>
<keyword evidence="8" id="KW-0378">Hydrolase</keyword>
<evidence type="ECO:0000256" key="1">
    <source>
        <dbReference type="ARBA" id="ARBA00008078"/>
    </source>
</evidence>
<organism evidence="8 9">
    <name type="scientific">Discina gigas</name>
    <dbReference type="NCBI Taxonomy" id="1032678"/>
    <lineage>
        <taxon>Eukaryota</taxon>
        <taxon>Fungi</taxon>
        <taxon>Dikarya</taxon>
        <taxon>Ascomycota</taxon>
        <taxon>Pezizomycotina</taxon>
        <taxon>Pezizomycetes</taxon>
        <taxon>Pezizales</taxon>
        <taxon>Discinaceae</taxon>
        <taxon>Discina</taxon>
    </lineage>
</organism>
<evidence type="ECO:0000256" key="2">
    <source>
        <dbReference type="ARBA" id="ARBA00022694"/>
    </source>
</evidence>
<evidence type="ECO:0000256" key="3">
    <source>
        <dbReference type="ARBA" id="ARBA00023239"/>
    </source>
</evidence>
<dbReference type="Pfam" id="PF01974">
    <property type="entry name" value="tRNA_int_endo"/>
    <property type="match status" value="1"/>
</dbReference>
<feature type="coiled-coil region" evidence="5">
    <location>
        <begin position="152"/>
        <end position="179"/>
    </location>
</feature>
<keyword evidence="3 4" id="KW-0456">Lyase</keyword>
<dbReference type="PANTHER" id="PTHR21227">
    <property type="entry name" value="TRNA-SPLICING ENDONUCLEASE SUBUNIT SEN2"/>
    <property type="match status" value="1"/>
</dbReference>
<dbReference type="InterPro" id="IPR016589">
    <property type="entry name" value="tRNA_splic_SEN2"/>
</dbReference>
<accession>A0ABR3GUC2</accession>
<feature type="compositionally biased region" description="Low complexity" evidence="6">
    <location>
        <begin position="1"/>
        <end position="12"/>
    </location>
</feature>
<dbReference type="EC" id="4.6.1.16" evidence="4"/>
<comment type="caution">
    <text evidence="8">The sequence shown here is derived from an EMBL/GenBank/DDBJ whole genome shotgun (WGS) entry which is preliminary data.</text>
</comment>
<evidence type="ECO:0000259" key="7">
    <source>
        <dbReference type="Pfam" id="PF01974"/>
    </source>
</evidence>
<comment type="similarity">
    <text evidence="1 4">Belongs to the tRNA-intron endonuclease family.</text>
</comment>
<dbReference type="InterPro" id="IPR006676">
    <property type="entry name" value="tRNA_splic"/>
</dbReference>
<dbReference type="PIRSF" id="PIRSF011789">
    <property type="entry name" value="tRNA_splic_SEN2"/>
    <property type="match status" value="1"/>
</dbReference>
<sequence>MTSSTPSITITPAGSTAAHPAPTISLSVTPVPPVPPRYKKPNYHVLHALPLPLTTTPLPPLIPHNPLSLLHIIVAYLFPGTNSHPSPLHVGIFHASTHAIHVTSQDTIKAFWNHGFFGKGSLSRSEPTWVIRRRRALGVIGLDEALTSEEVTERRRGERKEFKRERARAERERREKQLVEEGKIVKEADGDEGEAAAVVVKSITFAAVEPPSSRRKSLERPAVEVEDLEHLQLTLEEAFFLAFGLGVLEIKDSKTDEKIPQKDLLSLFRSHSYFPPHTSGLQPDDPFMLNYVVYHHFRSLGWVVKPGIKFAVDYLLYNRGPVFTHAEFAVLILPAYSHPHWDSDSLRKEGREKKPWHWLHCVNRVSSQVKKTLILVYVEIPPPPAVECANVSKILSRYKVREVALRRWLVSRNRD</sequence>
<proteinExistence type="inferred from homology"/>
<protein>
    <recommendedName>
        <fullName evidence="4">tRNA-splicing endonuclease subunit Sen2</fullName>
        <ecNumber evidence="4">4.6.1.16</ecNumber>
    </recommendedName>
</protein>
<dbReference type="Proteomes" id="UP001447188">
    <property type="component" value="Unassembled WGS sequence"/>
</dbReference>
<feature type="region of interest" description="Disordered" evidence="6">
    <location>
        <begin position="1"/>
        <end position="22"/>
    </location>
</feature>
<dbReference type="Gene3D" id="3.40.1350.10">
    <property type="match status" value="1"/>
</dbReference>
<keyword evidence="8" id="KW-0540">Nuclease</keyword>
<evidence type="ECO:0000313" key="8">
    <source>
        <dbReference type="EMBL" id="KAL0639517.1"/>
    </source>
</evidence>
<feature type="domain" description="tRNA intron endonuclease catalytic" evidence="7">
    <location>
        <begin position="287"/>
        <end position="378"/>
    </location>
</feature>
<dbReference type="SUPFAM" id="SSF53032">
    <property type="entry name" value="tRNA-intron endonuclease catalytic domain-like"/>
    <property type="match status" value="1"/>
</dbReference>
<comment type="function">
    <text evidence="4">Constitutes one of the two catalytic subunit of the tRNA-splicing endonuclease complex, a complex responsible for identification and cleavage of the splice sites in pre-tRNA. It cleaves pre-tRNA at the 5'- and 3'-splice sites to release the intron. The products are an intron and two tRNA half-molecules bearing 2',3'-cyclic phosphate and 5'-OH termini. There are no conserved sequences at the splice sites, but the intron is invariably located at the same site in the gene, placing the splice sites an invariant distance from the constant structural features of the tRNA body.</text>
</comment>
<dbReference type="CDD" id="cd22363">
    <property type="entry name" value="tRNA-intron_lyase_C"/>
    <property type="match status" value="1"/>
</dbReference>
<dbReference type="PANTHER" id="PTHR21227:SF0">
    <property type="entry name" value="TRNA-SPLICING ENDONUCLEASE SUBUNIT SEN2"/>
    <property type="match status" value="1"/>
</dbReference>
<reference evidence="8 9" key="1">
    <citation type="submission" date="2024-02" db="EMBL/GenBank/DDBJ databases">
        <title>Discinaceae phylogenomics.</title>
        <authorList>
            <person name="Dirks A.C."/>
            <person name="James T.Y."/>
        </authorList>
    </citation>
    <scope>NUCLEOTIDE SEQUENCE [LARGE SCALE GENOMIC DNA]</scope>
    <source>
        <strain evidence="8 9">ACD0624</strain>
    </source>
</reference>
<evidence type="ECO:0000313" key="9">
    <source>
        <dbReference type="Proteomes" id="UP001447188"/>
    </source>
</evidence>
<dbReference type="NCBIfam" id="TIGR00324">
    <property type="entry name" value="endA"/>
    <property type="match status" value="1"/>
</dbReference>
<dbReference type="InterPro" id="IPR036167">
    <property type="entry name" value="tRNA_intron_Endo_cat-like_sf"/>
</dbReference>
<dbReference type="GO" id="GO:0000213">
    <property type="term" value="F:tRNA-intron lyase activity"/>
    <property type="evidence" value="ECO:0007669"/>
    <property type="project" value="UniProtKB-EC"/>
</dbReference>
<dbReference type="InterPro" id="IPR011856">
    <property type="entry name" value="tRNA_endonuc-like_dom_sf"/>
</dbReference>
<keyword evidence="2 4" id="KW-0819">tRNA processing</keyword>
<gene>
    <name evidence="8" type="primary">SEN2</name>
    <name evidence="8" type="ORF">Q9L58_001343</name>
</gene>
<keyword evidence="9" id="KW-1185">Reference proteome</keyword>